<dbReference type="EMBL" id="SMKU01000145">
    <property type="protein sequence ID" value="TDD80922.1"/>
    <property type="molecule type" value="Genomic_DNA"/>
</dbReference>
<evidence type="ECO:0000313" key="2">
    <source>
        <dbReference type="Proteomes" id="UP000294513"/>
    </source>
</evidence>
<accession>A0A4R5BBQ0</accession>
<name>A0A4R5BBQ0_9ACTN</name>
<evidence type="ECO:0000313" key="1">
    <source>
        <dbReference type="EMBL" id="TDD80922.1"/>
    </source>
</evidence>
<dbReference type="Proteomes" id="UP000294513">
    <property type="component" value="Unassembled WGS sequence"/>
</dbReference>
<proteinExistence type="predicted"/>
<dbReference type="RefSeq" id="WP_131897335.1">
    <property type="nucleotide sequence ID" value="NZ_SMKU01000145.1"/>
</dbReference>
<gene>
    <name evidence="1" type="ORF">E1298_25035</name>
</gene>
<keyword evidence="2" id="KW-1185">Reference proteome</keyword>
<dbReference type="AlphaFoldDB" id="A0A4R5BBQ0"/>
<dbReference type="OrthoDB" id="3483340at2"/>
<protein>
    <submittedName>
        <fullName evidence="1">Uncharacterized protein</fullName>
    </submittedName>
</protein>
<sequence>MSGPEAWRALVEEFPGWVVEVKDEPDGASWCASRLVPPGHGGFLGVQADEAGLLRELLHEAAGIDARLALRDLAVELRKCGITATAYDTTLTATGPGGRTQMLTCRLGLFRWLAGGRVIGPIEDPLAAVDAVLASFGDRV</sequence>
<comment type="caution">
    <text evidence="1">The sequence shown here is derived from an EMBL/GenBank/DDBJ whole genome shotgun (WGS) entry which is preliminary data.</text>
</comment>
<reference evidence="1 2" key="1">
    <citation type="submission" date="2019-03" db="EMBL/GenBank/DDBJ databases">
        <title>Draft genome sequences of novel Actinobacteria.</title>
        <authorList>
            <person name="Sahin N."/>
            <person name="Ay H."/>
            <person name="Saygin H."/>
        </authorList>
    </citation>
    <scope>NUCLEOTIDE SEQUENCE [LARGE SCALE GENOMIC DNA]</scope>
    <source>
        <strain evidence="1 2">H3C3</strain>
    </source>
</reference>
<organism evidence="1 2">
    <name type="scientific">Actinomadura rubrisoli</name>
    <dbReference type="NCBI Taxonomy" id="2530368"/>
    <lineage>
        <taxon>Bacteria</taxon>
        <taxon>Bacillati</taxon>
        <taxon>Actinomycetota</taxon>
        <taxon>Actinomycetes</taxon>
        <taxon>Streptosporangiales</taxon>
        <taxon>Thermomonosporaceae</taxon>
        <taxon>Actinomadura</taxon>
    </lineage>
</organism>